<dbReference type="Proteomes" id="UP000028294">
    <property type="component" value="Chromosome"/>
</dbReference>
<evidence type="ECO:0000313" key="12">
    <source>
        <dbReference type="EMBL" id="QCQ35022.1"/>
    </source>
</evidence>
<comment type="subcellular location">
    <subcellularLocation>
        <location evidence="1 9">Cytoplasm</location>
    </subcellularLocation>
</comment>
<dbReference type="PANTHER" id="PTHR21060:SF3">
    <property type="entry name" value="BUTYRATE KINASE 2-RELATED"/>
    <property type="match status" value="1"/>
</dbReference>
<dbReference type="EMBL" id="JAPUAC010000015">
    <property type="protein sequence ID" value="MCZ2655925.1"/>
    <property type="molecule type" value="Genomic_DNA"/>
</dbReference>
<dbReference type="PANTHER" id="PTHR21060">
    <property type="entry name" value="ACETATE KINASE"/>
    <property type="match status" value="1"/>
</dbReference>
<dbReference type="EC" id="2.7.2.7" evidence="9"/>
<dbReference type="HAMAP" id="MF_00542">
    <property type="entry name" value="Butyrate_kinase"/>
    <property type="match status" value="1"/>
</dbReference>
<proteinExistence type="inferred from homology"/>
<protein>
    <recommendedName>
        <fullName evidence="9">Probable butyrate kinase</fullName>
        <shortName evidence="9">BK</shortName>
        <ecNumber evidence="9">2.7.2.7</ecNumber>
    </recommendedName>
    <alternativeName>
        <fullName evidence="9">Branched-chain carboxylic acid kinase</fullName>
    </alternativeName>
</protein>
<dbReference type="NCBIfam" id="NF002834">
    <property type="entry name" value="PRK03011.1-5"/>
    <property type="match status" value="1"/>
</dbReference>
<keyword evidence="7 9" id="KW-0067">ATP-binding</keyword>
<reference evidence="12 14" key="2">
    <citation type="submission" date="2019-03" db="EMBL/GenBank/DDBJ databases">
        <title>Complete genome assembly of MDR B. fragilis.</title>
        <authorList>
            <person name="Sydenham T.V."/>
            <person name="Hasman H."/>
            <person name="Justesen U.S."/>
        </authorList>
    </citation>
    <scope>NUCLEOTIDE SEQUENCE [LARGE SCALE GENOMIC DNA]</scope>
    <source>
        <strain evidence="12 14">DCMOUH0067B</strain>
    </source>
</reference>
<dbReference type="PROSITE" id="PS01076">
    <property type="entry name" value="ACETATE_KINASE_2"/>
    <property type="match status" value="1"/>
</dbReference>
<evidence type="ECO:0000256" key="9">
    <source>
        <dbReference type="HAMAP-Rule" id="MF_00542"/>
    </source>
</evidence>
<reference evidence="13 15" key="1">
    <citation type="submission" date="2018-08" db="EMBL/GenBank/DDBJ databases">
        <title>A genome reference for cultivated species of the human gut microbiota.</title>
        <authorList>
            <person name="Zou Y."/>
            <person name="Xue W."/>
            <person name="Luo G."/>
        </authorList>
    </citation>
    <scope>NUCLEOTIDE SEQUENCE [LARGE SCALE GENOMIC DNA]</scope>
    <source>
        <strain evidence="13 15">AM18-6</strain>
    </source>
</reference>
<dbReference type="Gene3D" id="3.30.420.40">
    <property type="match status" value="2"/>
</dbReference>
<dbReference type="InterPro" id="IPR043129">
    <property type="entry name" value="ATPase_NBD"/>
</dbReference>
<dbReference type="SUPFAM" id="SSF53067">
    <property type="entry name" value="Actin-like ATPase domain"/>
    <property type="match status" value="2"/>
</dbReference>
<dbReference type="GO" id="GO:0005524">
    <property type="term" value="F:ATP binding"/>
    <property type="evidence" value="ECO:0007669"/>
    <property type="project" value="UniProtKB-KW"/>
</dbReference>
<dbReference type="PROSITE" id="PS01075">
    <property type="entry name" value="ACETATE_KINASE_1"/>
    <property type="match status" value="1"/>
</dbReference>
<evidence type="ECO:0000256" key="7">
    <source>
        <dbReference type="ARBA" id="ARBA00022840"/>
    </source>
</evidence>
<dbReference type="Proteomes" id="UP000266644">
    <property type="component" value="Unassembled WGS sequence"/>
</dbReference>
<dbReference type="EMBL" id="QRJE01000024">
    <property type="protein sequence ID" value="RHH09397.1"/>
    <property type="molecule type" value="Genomic_DNA"/>
</dbReference>
<dbReference type="EMBL" id="CP036553">
    <property type="protein sequence ID" value="QCQ35022.1"/>
    <property type="molecule type" value="Genomic_DNA"/>
</dbReference>
<organism evidence="13 15">
    <name type="scientific">Bacteroides fragilis</name>
    <dbReference type="NCBI Taxonomy" id="817"/>
    <lineage>
        <taxon>Bacteria</taxon>
        <taxon>Pseudomonadati</taxon>
        <taxon>Bacteroidota</taxon>
        <taxon>Bacteroidia</taxon>
        <taxon>Bacteroidales</taxon>
        <taxon>Bacteroidaceae</taxon>
        <taxon>Bacteroides</taxon>
    </lineage>
</organism>
<keyword evidence="4 9" id="KW-0808">Transferase</keyword>
<dbReference type="AlphaFoldDB" id="A0A396BS98"/>
<evidence type="ECO:0000313" key="14">
    <source>
        <dbReference type="Proteomes" id="UP000028294"/>
    </source>
</evidence>
<keyword evidence="5 9" id="KW-0547">Nucleotide-binding</keyword>
<evidence type="ECO:0000256" key="2">
    <source>
        <dbReference type="ARBA" id="ARBA00008748"/>
    </source>
</evidence>
<dbReference type="RefSeq" id="WP_044299617.1">
    <property type="nucleotide sequence ID" value="NZ_CABJEQ010000020.1"/>
</dbReference>
<dbReference type="InterPro" id="IPR011245">
    <property type="entry name" value="Butyrate_kin"/>
</dbReference>
<dbReference type="Proteomes" id="UP001075704">
    <property type="component" value="Unassembled WGS sequence"/>
</dbReference>
<evidence type="ECO:0000256" key="1">
    <source>
        <dbReference type="ARBA" id="ARBA00004496"/>
    </source>
</evidence>
<evidence type="ECO:0000256" key="8">
    <source>
        <dbReference type="ARBA" id="ARBA00048596"/>
    </source>
</evidence>
<dbReference type="GeneID" id="99669380"/>
<evidence type="ECO:0000256" key="6">
    <source>
        <dbReference type="ARBA" id="ARBA00022777"/>
    </source>
</evidence>
<evidence type="ECO:0000256" key="10">
    <source>
        <dbReference type="RuleBase" id="RU003835"/>
    </source>
</evidence>
<dbReference type="GO" id="GO:0005737">
    <property type="term" value="C:cytoplasm"/>
    <property type="evidence" value="ECO:0007669"/>
    <property type="project" value="UniProtKB-SubCell"/>
</dbReference>
<sequence length="371" mass="40103">MDKLNAIPTSPSARNGRSERVLVINPGSTSTKIAVYEDETPLLVRNIRHTVEELSAFPQVIDQFEFRKSLVLRELEANDIPFRFDAVIGRGGLVKPIPGGVYEVNEAMKRDTLHAMRTHACNLGGLIADELAAALPGCRAFIADPGVVDELEEVARITGSPLMPRITIWHALNQKAIARRYAAEHGTHYEDLDLIVCHLGGGISVAVHRHGRAVDANNALDGEGPFSPERAGTLPAGQLIDLCFSGKFTKDELKKRISGRAGLTAHLGTTDIPAVIQSIEAGDDHARLVLDAMIYNVAKSIGAASTVLYGKVDAILLTGGIAYSDYVISRLRERISFLAPVFVYPGEDEMEALALNALGALRGELPVQVYQ</sequence>
<dbReference type="NCBIfam" id="TIGR02707">
    <property type="entry name" value="butyr_kinase"/>
    <property type="match status" value="1"/>
</dbReference>
<name>A0A396BS98_BACFG</name>
<evidence type="ECO:0000256" key="3">
    <source>
        <dbReference type="ARBA" id="ARBA00022490"/>
    </source>
</evidence>
<dbReference type="PIRSF" id="PIRSF036458">
    <property type="entry name" value="Butyrate_kin"/>
    <property type="match status" value="1"/>
</dbReference>
<comment type="catalytic activity">
    <reaction evidence="8 9">
        <text>butanoate + ATP = butanoyl phosphate + ADP</text>
        <dbReference type="Rhea" id="RHEA:13585"/>
        <dbReference type="ChEBI" id="CHEBI:17968"/>
        <dbReference type="ChEBI" id="CHEBI:30616"/>
        <dbReference type="ChEBI" id="CHEBI:58079"/>
        <dbReference type="ChEBI" id="CHEBI:456216"/>
        <dbReference type="EC" id="2.7.2.7"/>
    </reaction>
</comment>
<dbReference type="GO" id="GO:0006083">
    <property type="term" value="P:acetate metabolic process"/>
    <property type="evidence" value="ECO:0007669"/>
    <property type="project" value="TreeGrafter"/>
</dbReference>
<gene>
    <name evidence="9 13" type="primary">buk</name>
    <name evidence="13" type="ORF">DW228_15395</name>
    <name evidence="12" type="ORF">IA74_002315</name>
    <name evidence="11" type="ORF">O1422_17340</name>
</gene>
<evidence type="ECO:0000313" key="11">
    <source>
        <dbReference type="EMBL" id="MCZ2655925.1"/>
    </source>
</evidence>
<dbReference type="GO" id="GO:0008776">
    <property type="term" value="F:acetate kinase activity"/>
    <property type="evidence" value="ECO:0007669"/>
    <property type="project" value="TreeGrafter"/>
</dbReference>
<reference evidence="11" key="3">
    <citation type="submission" date="2022-12" db="EMBL/GenBank/DDBJ databases">
        <title>Development of a Multilocus Sequence Typing Scheme for Bacteroides fragilis Based on Whole Genome Sequencing Data and Clinical Application.</title>
        <authorList>
            <person name="Nielsen F.D."/>
            <person name="Justesen U.S."/>
        </authorList>
    </citation>
    <scope>NUCLEOTIDE SEQUENCE</scope>
    <source>
        <strain evidence="11">BF_BC_ODE_DK_2015_2</strain>
    </source>
</reference>
<keyword evidence="3 9" id="KW-0963">Cytoplasm</keyword>
<accession>A0A396BS98</accession>
<dbReference type="InterPro" id="IPR023865">
    <property type="entry name" value="Aliphatic_acid_kinase_CS"/>
</dbReference>
<evidence type="ECO:0000313" key="15">
    <source>
        <dbReference type="Proteomes" id="UP000266644"/>
    </source>
</evidence>
<dbReference type="InterPro" id="IPR000890">
    <property type="entry name" value="Aliphatic_acid_kin_short-chain"/>
</dbReference>
<dbReference type="Pfam" id="PF00871">
    <property type="entry name" value="Acetate_kinase"/>
    <property type="match status" value="1"/>
</dbReference>
<evidence type="ECO:0000313" key="13">
    <source>
        <dbReference type="EMBL" id="RHH09397.1"/>
    </source>
</evidence>
<dbReference type="PRINTS" id="PR00471">
    <property type="entry name" value="ACETATEKNASE"/>
</dbReference>
<dbReference type="CDD" id="cd24011">
    <property type="entry name" value="ASKHA_NBD_BK"/>
    <property type="match status" value="1"/>
</dbReference>
<comment type="similarity">
    <text evidence="2 9 10">Belongs to the acetokinase family.</text>
</comment>
<keyword evidence="6 9" id="KW-0418">Kinase</keyword>
<evidence type="ECO:0000256" key="4">
    <source>
        <dbReference type="ARBA" id="ARBA00022679"/>
    </source>
</evidence>
<evidence type="ECO:0000256" key="5">
    <source>
        <dbReference type="ARBA" id="ARBA00022741"/>
    </source>
</evidence>
<dbReference type="GO" id="GO:0047761">
    <property type="term" value="F:butyrate kinase activity"/>
    <property type="evidence" value="ECO:0007669"/>
    <property type="project" value="UniProtKB-UniRule"/>
</dbReference>